<keyword evidence="9" id="KW-1185">Reference proteome</keyword>
<evidence type="ECO:0000256" key="3">
    <source>
        <dbReference type="ARBA" id="ARBA00022980"/>
    </source>
</evidence>
<dbReference type="AlphaFoldDB" id="A0AA39C4V2"/>
<reference evidence="8" key="1">
    <citation type="journal article" date="2023" name="bioRxiv">
        <title>Scaffold-level genome assemblies of two parasitoid biocontrol wasps reveal the parthenogenesis mechanism and an associated novel virus.</title>
        <authorList>
            <person name="Inwood S."/>
            <person name="Skelly J."/>
            <person name="Guhlin J."/>
            <person name="Harrop T."/>
            <person name="Goldson S."/>
            <person name="Dearden P."/>
        </authorList>
    </citation>
    <scope>NUCLEOTIDE SEQUENCE</scope>
    <source>
        <strain evidence="8">Irish</strain>
        <tissue evidence="8">Whole body</tissue>
    </source>
</reference>
<keyword evidence="3" id="KW-0689">Ribosomal protein</keyword>
<keyword evidence="5" id="KW-0687">Ribonucleoprotein</keyword>
<reference evidence="8" key="2">
    <citation type="submission" date="2023-03" db="EMBL/GenBank/DDBJ databases">
        <authorList>
            <person name="Inwood S.N."/>
            <person name="Skelly J.G."/>
            <person name="Guhlin J."/>
            <person name="Harrop T.W.R."/>
            <person name="Goldson S.G."/>
            <person name="Dearden P.K."/>
        </authorList>
    </citation>
    <scope>NUCLEOTIDE SEQUENCE</scope>
    <source>
        <strain evidence="8">Irish</strain>
        <tissue evidence="8">Whole body</tissue>
    </source>
</reference>
<comment type="subcellular location">
    <subcellularLocation>
        <location evidence="1">Mitochondrion</location>
    </subcellularLocation>
</comment>
<dbReference type="PANTHER" id="PTHR28595:SF1">
    <property type="entry name" value="LARGE RIBOSOMAL SUBUNIT PROTEIN ML54"/>
    <property type="match status" value="1"/>
</dbReference>
<evidence type="ECO:0000256" key="7">
    <source>
        <dbReference type="ARBA" id="ARBA00035179"/>
    </source>
</evidence>
<evidence type="ECO:0000256" key="4">
    <source>
        <dbReference type="ARBA" id="ARBA00023128"/>
    </source>
</evidence>
<dbReference type="EMBL" id="JAQQBS010001425">
    <property type="protein sequence ID" value="KAK0157941.1"/>
    <property type="molecule type" value="Genomic_DNA"/>
</dbReference>
<keyword evidence="2" id="KW-0809">Transit peptide</keyword>
<evidence type="ECO:0000313" key="9">
    <source>
        <dbReference type="Proteomes" id="UP001168990"/>
    </source>
</evidence>
<keyword evidence="4" id="KW-0496">Mitochondrion</keyword>
<name>A0AA39C4V2_9HYME</name>
<proteinExistence type="inferred from homology"/>
<evidence type="ECO:0000256" key="5">
    <source>
        <dbReference type="ARBA" id="ARBA00023274"/>
    </source>
</evidence>
<evidence type="ECO:0000256" key="2">
    <source>
        <dbReference type="ARBA" id="ARBA00022946"/>
    </source>
</evidence>
<gene>
    <name evidence="8" type="ORF">PV328_011625</name>
</gene>
<sequence length="135" mass="15289">MNFTPIFSPLRQITRILISETQITTQTCQYAAPGGLLAKMKKGKKAPAQSVGKIVLPVETDAKKLVSFVCGSNILKEGGEDVKIKPDSEYPEWLWNIRIGSPPKLEELDKNTKAYWRKLRKQGLRRNNLQSKYTL</sequence>
<dbReference type="Pfam" id="PF08561">
    <property type="entry name" value="Ribosomal_L37"/>
    <property type="match status" value="1"/>
</dbReference>
<dbReference type="GO" id="GO:0003735">
    <property type="term" value="F:structural constituent of ribosome"/>
    <property type="evidence" value="ECO:0007669"/>
    <property type="project" value="TreeGrafter"/>
</dbReference>
<dbReference type="PANTHER" id="PTHR28595">
    <property type="entry name" value="39S RIBOSOMAL PROTEIN L54, MITOCHONDRIAL"/>
    <property type="match status" value="1"/>
</dbReference>
<accession>A0AA39C4V2</accession>
<organism evidence="8 9">
    <name type="scientific">Microctonus aethiopoides</name>
    <dbReference type="NCBI Taxonomy" id="144406"/>
    <lineage>
        <taxon>Eukaryota</taxon>
        <taxon>Metazoa</taxon>
        <taxon>Ecdysozoa</taxon>
        <taxon>Arthropoda</taxon>
        <taxon>Hexapoda</taxon>
        <taxon>Insecta</taxon>
        <taxon>Pterygota</taxon>
        <taxon>Neoptera</taxon>
        <taxon>Endopterygota</taxon>
        <taxon>Hymenoptera</taxon>
        <taxon>Apocrita</taxon>
        <taxon>Ichneumonoidea</taxon>
        <taxon>Braconidae</taxon>
        <taxon>Euphorinae</taxon>
        <taxon>Microctonus</taxon>
    </lineage>
</organism>
<evidence type="ECO:0000313" key="8">
    <source>
        <dbReference type="EMBL" id="KAK0157941.1"/>
    </source>
</evidence>
<dbReference type="InterPro" id="IPR013870">
    <property type="entry name" value="Ribosomal_mL54"/>
</dbReference>
<evidence type="ECO:0000256" key="1">
    <source>
        <dbReference type="ARBA" id="ARBA00004173"/>
    </source>
</evidence>
<evidence type="ECO:0000256" key="6">
    <source>
        <dbReference type="ARBA" id="ARBA00033752"/>
    </source>
</evidence>
<dbReference type="Proteomes" id="UP001168990">
    <property type="component" value="Unassembled WGS sequence"/>
</dbReference>
<dbReference type="GO" id="GO:0005762">
    <property type="term" value="C:mitochondrial large ribosomal subunit"/>
    <property type="evidence" value="ECO:0007669"/>
    <property type="project" value="TreeGrafter"/>
</dbReference>
<comment type="caution">
    <text evidence="8">The sequence shown here is derived from an EMBL/GenBank/DDBJ whole genome shotgun (WGS) entry which is preliminary data.</text>
</comment>
<protein>
    <recommendedName>
        <fullName evidence="7">Large ribosomal subunit protein mL54</fullName>
    </recommendedName>
</protein>
<comment type="similarity">
    <text evidence="6">Belongs to the mitochondrion-specific ribosomal protein mL54 family.</text>
</comment>